<comment type="caution">
    <text evidence="3">The sequence shown here is derived from an EMBL/GenBank/DDBJ whole genome shotgun (WGS) entry which is preliminary data.</text>
</comment>
<dbReference type="Gene3D" id="2.60.40.1090">
    <property type="entry name" value="Fimbrial-type adhesion domain"/>
    <property type="match status" value="1"/>
</dbReference>
<dbReference type="InterPro" id="IPR036937">
    <property type="entry name" value="Adhesion_dom_fimbrial_sf"/>
</dbReference>
<proteinExistence type="predicted"/>
<dbReference type="AlphaFoldDB" id="A0A423XZK3"/>
<accession>A0A423XZK3</accession>
<protein>
    <submittedName>
        <fullName evidence="3">MrfF</fullName>
    </submittedName>
</protein>
<name>A0A423XZK3_9ENTR</name>
<evidence type="ECO:0000313" key="3">
    <source>
        <dbReference type="EMBL" id="ROW62469.1"/>
    </source>
</evidence>
<dbReference type="SUPFAM" id="SSF49401">
    <property type="entry name" value="Bacterial adhesins"/>
    <property type="match status" value="1"/>
</dbReference>
<dbReference type="Pfam" id="PF00419">
    <property type="entry name" value="Fimbrial"/>
    <property type="match status" value="1"/>
</dbReference>
<dbReference type="GO" id="GO:0009289">
    <property type="term" value="C:pilus"/>
    <property type="evidence" value="ECO:0007669"/>
    <property type="project" value="InterPro"/>
</dbReference>
<dbReference type="GO" id="GO:0043709">
    <property type="term" value="P:cell adhesion involved in single-species biofilm formation"/>
    <property type="evidence" value="ECO:0007669"/>
    <property type="project" value="TreeGrafter"/>
</dbReference>
<gene>
    <name evidence="3" type="ORF">C3E80_08055</name>
</gene>
<dbReference type="InterPro" id="IPR000259">
    <property type="entry name" value="Adhesion_dom_fimbrial"/>
</dbReference>
<evidence type="ECO:0000313" key="4">
    <source>
        <dbReference type="Proteomes" id="UP000285793"/>
    </source>
</evidence>
<feature type="chain" id="PRO_5019387197" evidence="1">
    <location>
        <begin position="23"/>
        <end position="164"/>
    </location>
</feature>
<dbReference type="EMBL" id="PQJL01000006">
    <property type="protein sequence ID" value="ROW62469.1"/>
    <property type="molecule type" value="Genomic_DNA"/>
</dbReference>
<dbReference type="InterPro" id="IPR008966">
    <property type="entry name" value="Adhesion_dom_sf"/>
</dbReference>
<dbReference type="Proteomes" id="UP000285793">
    <property type="component" value="Unassembled WGS sequence"/>
</dbReference>
<keyword evidence="1" id="KW-0732">Signal</keyword>
<dbReference type="PANTHER" id="PTHR33420">
    <property type="entry name" value="FIMBRIAL SUBUNIT ELFA-RELATED"/>
    <property type="match status" value="1"/>
</dbReference>
<feature type="domain" description="Fimbrial-type adhesion" evidence="2">
    <location>
        <begin position="30"/>
        <end position="164"/>
    </location>
</feature>
<dbReference type="PANTHER" id="PTHR33420:SF34">
    <property type="entry name" value="MINOR FIMBRIAL SUBUNIT"/>
    <property type="match status" value="1"/>
</dbReference>
<organism evidence="3 4">
    <name type="scientific">Cronobacter malonaticus</name>
    <dbReference type="NCBI Taxonomy" id="413503"/>
    <lineage>
        <taxon>Bacteria</taxon>
        <taxon>Pseudomonadati</taxon>
        <taxon>Pseudomonadota</taxon>
        <taxon>Gammaproteobacteria</taxon>
        <taxon>Enterobacterales</taxon>
        <taxon>Enterobacteriaceae</taxon>
        <taxon>Cronobacter</taxon>
    </lineage>
</organism>
<dbReference type="InterPro" id="IPR050263">
    <property type="entry name" value="Bact_Fimbrial_Adh_Pro"/>
</dbReference>
<evidence type="ECO:0000256" key="1">
    <source>
        <dbReference type="SAM" id="SignalP"/>
    </source>
</evidence>
<reference evidence="3 4" key="1">
    <citation type="journal article" date="2018" name="Front. Microbiol.">
        <title>An Investigation of an Acute Gastroenteritis Outbreak: Cronobacter sakazakii, a Potential Cause of Food-Borne Illness.</title>
        <authorList>
            <person name="Yong W."/>
            <person name="Guo B."/>
            <person name="Shi X."/>
            <person name="Cheng T."/>
            <person name="Chen M."/>
            <person name="Jiang X."/>
            <person name="Ye Y."/>
            <person name="Wang J."/>
            <person name="Xie G."/>
            <person name="Ding J."/>
        </authorList>
    </citation>
    <scope>NUCLEOTIDE SEQUENCE [LARGE SCALE GENOMIC DNA]</scope>
    <source>
        <strain evidence="3 4">S1</strain>
    </source>
</reference>
<evidence type="ECO:0000259" key="2">
    <source>
        <dbReference type="Pfam" id="PF00419"/>
    </source>
</evidence>
<dbReference type="RefSeq" id="WP_123948291.1">
    <property type="nucleotide sequence ID" value="NZ_PQJL01000006.1"/>
</dbReference>
<feature type="signal peptide" evidence="1">
    <location>
        <begin position="1"/>
        <end position="22"/>
    </location>
</feature>
<sequence>MTIYKWCGVALLLACCSSSVFADENSVLITVSVTINTAPCEINNNQNIDVNFGDNVITTDVMAGLVEKVINYTLDCSNADTAKTLKMHITGNGADFNSDLLQTSIPELAVKIKADGSDFPLNSDLTLASTIEKPVLVAALVGKPGARLPTGEFTAGATMTVDYQ</sequence>